<sequence length="138" mass="15787">MEHCKFRYTTVVSDGDSKAYATVKKMKPYGEIEIEKEECINHVAKRLGTALRDLVSNIAKQKITLGGKIKGCLTNEKIKKLTKYFNYAIRNGNTVEEMKRNIYATLRHCISTDQKPQHSSCPVGTTYWCFYQRAVAND</sequence>
<evidence type="ECO:0000259" key="1">
    <source>
        <dbReference type="Pfam" id="PF20700"/>
    </source>
</evidence>
<comment type="caution">
    <text evidence="2">The sequence shown here is derived from an EMBL/GenBank/DDBJ whole genome shotgun (WGS) entry which is preliminary data.</text>
</comment>
<accession>A0AAE1PZC6</accession>
<gene>
    <name evidence="2" type="ORF">Pmani_012403</name>
</gene>
<evidence type="ECO:0000313" key="2">
    <source>
        <dbReference type="EMBL" id="KAK4316439.1"/>
    </source>
</evidence>
<dbReference type="AlphaFoldDB" id="A0AAE1PZC6"/>
<dbReference type="Pfam" id="PF20700">
    <property type="entry name" value="Mutator"/>
    <property type="match status" value="1"/>
</dbReference>
<feature type="domain" description="Mutator-like transposase" evidence="1">
    <location>
        <begin position="5"/>
        <end position="129"/>
    </location>
</feature>
<dbReference type="EMBL" id="JAWZYT010001021">
    <property type="protein sequence ID" value="KAK4316439.1"/>
    <property type="molecule type" value="Genomic_DNA"/>
</dbReference>
<dbReference type="InterPro" id="IPR049012">
    <property type="entry name" value="Mutator_transp_dom"/>
</dbReference>
<reference evidence="2" key="1">
    <citation type="submission" date="2023-11" db="EMBL/GenBank/DDBJ databases">
        <title>Genome assemblies of two species of porcelain crab, Petrolisthes cinctipes and Petrolisthes manimaculis (Anomura: Porcellanidae).</title>
        <authorList>
            <person name="Angst P."/>
        </authorList>
    </citation>
    <scope>NUCLEOTIDE SEQUENCE</scope>
    <source>
        <strain evidence="2">PB745_02</strain>
        <tissue evidence="2">Gill</tissue>
    </source>
</reference>
<keyword evidence="3" id="KW-1185">Reference proteome</keyword>
<organism evidence="2 3">
    <name type="scientific">Petrolisthes manimaculis</name>
    <dbReference type="NCBI Taxonomy" id="1843537"/>
    <lineage>
        <taxon>Eukaryota</taxon>
        <taxon>Metazoa</taxon>
        <taxon>Ecdysozoa</taxon>
        <taxon>Arthropoda</taxon>
        <taxon>Crustacea</taxon>
        <taxon>Multicrustacea</taxon>
        <taxon>Malacostraca</taxon>
        <taxon>Eumalacostraca</taxon>
        <taxon>Eucarida</taxon>
        <taxon>Decapoda</taxon>
        <taxon>Pleocyemata</taxon>
        <taxon>Anomura</taxon>
        <taxon>Galatheoidea</taxon>
        <taxon>Porcellanidae</taxon>
        <taxon>Petrolisthes</taxon>
    </lineage>
</organism>
<evidence type="ECO:0000313" key="3">
    <source>
        <dbReference type="Proteomes" id="UP001292094"/>
    </source>
</evidence>
<protein>
    <recommendedName>
        <fullName evidence="1">Mutator-like transposase domain-containing protein</fullName>
    </recommendedName>
</protein>
<dbReference type="Proteomes" id="UP001292094">
    <property type="component" value="Unassembled WGS sequence"/>
</dbReference>
<name>A0AAE1PZC6_9EUCA</name>
<proteinExistence type="predicted"/>